<accession>A0AAN8NQ86</accession>
<comment type="similarity">
    <text evidence="3">Belongs to the CSN8 family.</text>
</comment>
<dbReference type="PANTHER" id="PTHR13339:SF0">
    <property type="entry name" value="COP9 SIGNALOSOME COMPLEX SUBUNIT 8"/>
    <property type="match status" value="1"/>
</dbReference>
<dbReference type="Pfam" id="PF10075">
    <property type="entry name" value="CSN8_PSD8_EIF3K"/>
    <property type="match status" value="1"/>
</dbReference>
<dbReference type="EMBL" id="JAWJWF010000049">
    <property type="protein sequence ID" value="KAK6619214.1"/>
    <property type="molecule type" value="Genomic_DNA"/>
</dbReference>
<dbReference type="AlphaFoldDB" id="A0AAN8NQ86"/>
<evidence type="ECO:0000256" key="5">
    <source>
        <dbReference type="ARBA" id="ARBA00022490"/>
    </source>
</evidence>
<evidence type="ECO:0000256" key="3">
    <source>
        <dbReference type="ARBA" id="ARBA00008252"/>
    </source>
</evidence>
<evidence type="ECO:0000259" key="8">
    <source>
        <dbReference type="PROSITE" id="PS50250"/>
    </source>
</evidence>
<dbReference type="Proteomes" id="UP001359485">
    <property type="component" value="Unassembled WGS sequence"/>
</dbReference>
<protein>
    <recommendedName>
        <fullName evidence="4">COP9 signalosome complex subunit 8</fullName>
    </recommendedName>
</protein>
<keyword evidence="5" id="KW-0963">Cytoplasm</keyword>
<evidence type="ECO:0000256" key="1">
    <source>
        <dbReference type="ARBA" id="ARBA00004123"/>
    </source>
</evidence>
<dbReference type="Proteomes" id="UP001372834">
    <property type="component" value="Unassembled WGS sequence"/>
</dbReference>
<comment type="subcellular location">
    <subcellularLocation>
        <location evidence="2">Cytoplasm</location>
    </subcellularLocation>
    <subcellularLocation>
        <location evidence="1">Nucleus</location>
    </subcellularLocation>
</comment>
<organism evidence="10 12">
    <name type="scientific">Polyplax serrata</name>
    <name type="common">Common mouse louse</name>
    <dbReference type="NCBI Taxonomy" id="468196"/>
    <lineage>
        <taxon>Eukaryota</taxon>
        <taxon>Metazoa</taxon>
        <taxon>Ecdysozoa</taxon>
        <taxon>Arthropoda</taxon>
        <taxon>Hexapoda</taxon>
        <taxon>Insecta</taxon>
        <taxon>Pterygota</taxon>
        <taxon>Neoptera</taxon>
        <taxon>Paraneoptera</taxon>
        <taxon>Psocodea</taxon>
        <taxon>Troctomorpha</taxon>
        <taxon>Phthiraptera</taxon>
        <taxon>Anoplura</taxon>
        <taxon>Polyplacidae</taxon>
        <taxon>Polyplax</taxon>
    </lineage>
</organism>
<dbReference type="GO" id="GO:0010387">
    <property type="term" value="P:COP9 signalosome assembly"/>
    <property type="evidence" value="ECO:0007669"/>
    <property type="project" value="InterPro"/>
</dbReference>
<dbReference type="EMBL" id="JAWJWE010000038">
    <property type="protein sequence ID" value="KAK6623456.1"/>
    <property type="molecule type" value="Genomic_DNA"/>
</dbReference>
<evidence type="ECO:0000313" key="12">
    <source>
        <dbReference type="Proteomes" id="UP001372834"/>
    </source>
</evidence>
<dbReference type="PANTHER" id="PTHR13339">
    <property type="entry name" value="COP9 SIGNALOSOME COMPLEX SUBUNIT 8"/>
    <property type="match status" value="1"/>
</dbReference>
<dbReference type="GO" id="GO:0000338">
    <property type="term" value="P:protein deneddylation"/>
    <property type="evidence" value="ECO:0007669"/>
    <property type="project" value="InterPro"/>
</dbReference>
<keyword evidence="7" id="KW-0539">Nucleus</keyword>
<reference evidence="10 12" key="1">
    <citation type="submission" date="2023-10" db="EMBL/GenBank/DDBJ databases">
        <title>Genomes of two closely related lineages of the louse Polyplax serrata with different host specificities.</title>
        <authorList>
            <person name="Martinu J."/>
            <person name="Tarabai H."/>
            <person name="Stefka J."/>
            <person name="Hypsa V."/>
        </authorList>
    </citation>
    <scope>NUCLEOTIDE SEQUENCE [LARGE SCALE GENOMIC DNA]</scope>
    <source>
        <strain evidence="9">98ZLc_SE</strain>
        <strain evidence="10">HR10_N</strain>
    </source>
</reference>
<comment type="caution">
    <text evidence="10">The sequence shown here is derived from an EMBL/GenBank/DDBJ whole genome shotgun (WGS) entry which is preliminary data.</text>
</comment>
<evidence type="ECO:0000256" key="6">
    <source>
        <dbReference type="ARBA" id="ARBA00022790"/>
    </source>
</evidence>
<dbReference type="GO" id="GO:0008180">
    <property type="term" value="C:COP9 signalosome"/>
    <property type="evidence" value="ECO:0007669"/>
    <property type="project" value="UniProtKB-KW"/>
</dbReference>
<dbReference type="InterPro" id="IPR000717">
    <property type="entry name" value="PCI_dom"/>
</dbReference>
<evidence type="ECO:0000313" key="10">
    <source>
        <dbReference type="EMBL" id="KAK6623456.1"/>
    </source>
</evidence>
<dbReference type="PROSITE" id="PS50250">
    <property type="entry name" value="PCI"/>
    <property type="match status" value="1"/>
</dbReference>
<evidence type="ECO:0000256" key="7">
    <source>
        <dbReference type="ARBA" id="ARBA00023242"/>
    </source>
</evidence>
<keyword evidence="6" id="KW-0736">Signalosome</keyword>
<gene>
    <name evidence="10" type="ORF">RUM43_009308</name>
    <name evidence="9" type="ORF">RUM44_003596</name>
</gene>
<evidence type="ECO:0000313" key="11">
    <source>
        <dbReference type="Proteomes" id="UP001359485"/>
    </source>
</evidence>
<dbReference type="InterPro" id="IPR033205">
    <property type="entry name" value="COP9_CSN8"/>
</dbReference>
<evidence type="ECO:0000256" key="4">
    <source>
        <dbReference type="ARBA" id="ARBA00014875"/>
    </source>
</evidence>
<dbReference type="GO" id="GO:0005737">
    <property type="term" value="C:cytoplasm"/>
    <property type="evidence" value="ECO:0007669"/>
    <property type="project" value="UniProtKB-SubCell"/>
</dbReference>
<keyword evidence="11" id="KW-1185">Reference proteome</keyword>
<evidence type="ECO:0000256" key="2">
    <source>
        <dbReference type="ARBA" id="ARBA00004496"/>
    </source>
</evidence>
<feature type="domain" description="PCI" evidence="8">
    <location>
        <begin position="1"/>
        <end position="173"/>
    </location>
</feature>
<sequence>MLLSNIDTLAENLEKQELESAATGATVSPQLYTQLLAIYLLQNDLCNAKYLWKRIPHSIKTSNAEIQNVWKVGQKMWQRDFPGIYEALNKQWSNDIAEIMQKLLEKTHQRAAHLVATAYSSLSVDALAAFTGLSVEQAIQQGIDAGWQVDRETNIIKPCRPVNNTVQVVSCEDQISKLTDFVSFLEN</sequence>
<proteinExistence type="inferred from homology"/>
<name>A0AAN8NQ86_POLSC</name>
<dbReference type="InterPro" id="IPR033464">
    <property type="entry name" value="CSN8_PSD8_EIF3K"/>
</dbReference>
<dbReference type="Gene3D" id="1.25.40.990">
    <property type="match status" value="1"/>
</dbReference>
<evidence type="ECO:0000313" key="9">
    <source>
        <dbReference type="EMBL" id="KAK6619214.1"/>
    </source>
</evidence>